<proteinExistence type="inferred from homology"/>
<dbReference type="RefSeq" id="WP_031575911.1">
    <property type="nucleotide sequence ID" value="NZ_DAMANS010000039.1"/>
</dbReference>
<keyword evidence="1" id="KW-0690">Ribosome biogenesis</keyword>
<gene>
    <name evidence="7" type="ORF">SAMN05421804_104194</name>
</gene>
<dbReference type="GO" id="GO:0008234">
    <property type="term" value="F:cysteine-type peptidase activity"/>
    <property type="evidence" value="ECO:0007669"/>
    <property type="project" value="UniProtKB-KW"/>
</dbReference>
<dbReference type="AlphaFoldDB" id="A0A1G8NG59"/>
<dbReference type="Gene3D" id="3.30.70.1490">
    <property type="entry name" value="Cysteine protease Prp"/>
    <property type="match status" value="1"/>
</dbReference>
<evidence type="ECO:0000256" key="5">
    <source>
        <dbReference type="ARBA" id="ARBA00044503"/>
    </source>
</evidence>
<evidence type="ECO:0000256" key="6">
    <source>
        <dbReference type="ARBA" id="ARBA00044538"/>
    </source>
</evidence>
<evidence type="ECO:0000256" key="3">
    <source>
        <dbReference type="ARBA" id="ARBA00022801"/>
    </source>
</evidence>
<reference evidence="7 8" key="1">
    <citation type="submission" date="2016-10" db="EMBL/GenBank/DDBJ databases">
        <authorList>
            <person name="de Groot N.N."/>
        </authorList>
    </citation>
    <scope>NUCLEOTIDE SEQUENCE [LARGE SCALE GENOMIC DNA]</scope>
    <source>
        <strain evidence="7 8">CGMCC 1.5058</strain>
    </source>
</reference>
<dbReference type="CDD" id="cd16332">
    <property type="entry name" value="Prp-like"/>
    <property type="match status" value="1"/>
</dbReference>
<dbReference type="EMBL" id="FNDZ01000004">
    <property type="protein sequence ID" value="SDI79122.1"/>
    <property type="molecule type" value="Genomic_DNA"/>
</dbReference>
<comment type="similarity">
    <text evidence="5">Belongs to the Prp family.</text>
</comment>
<keyword evidence="4" id="KW-0788">Thiol protease</keyword>
<dbReference type="InterPro" id="IPR007422">
    <property type="entry name" value="Peptidase_Prp"/>
</dbReference>
<accession>A0A1G8NG59</accession>
<evidence type="ECO:0000256" key="1">
    <source>
        <dbReference type="ARBA" id="ARBA00022517"/>
    </source>
</evidence>
<evidence type="ECO:0000256" key="4">
    <source>
        <dbReference type="ARBA" id="ARBA00022807"/>
    </source>
</evidence>
<organism evidence="7 8">
    <name type="scientific">Proteiniclasticum ruminis</name>
    <dbReference type="NCBI Taxonomy" id="398199"/>
    <lineage>
        <taxon>Bacteria</taxon>
        <taxon>Bacillati</taxon>
        <taxon>Bacillota</taxon>
        <taxon>Clostridia</taxon>
        <taxon>Eubacteriales</taxon>
        <taxon>Clostridiaceae</taxon>
        <taxon>Proteiniclasticum</taxon>
    </lineage>
</organism>
<evidence type="ECO:0000256" key="2">
    <source>
        <dbReference type="ARBA" id="ARBA00022670"/>
    </source>
</evidence>
<dbReference type="GO" id="GO:0042254">
    <property type="term" value="P:ribosome biogenesis"/>
    <property type="evidence" value="ECO:0007669"/>
    <property type="project" value="UniProtKB-KW"/>
</dbReference>
<keyword evidence="3" id="KW-0378">Hydrolase</keyword>
<evidence type="ECO:0000313" key="7">
    <source>
        <dbReference type="EMBL" id="SDI79122.1"/>
    </source>
</evidence>
<dbReference type="PANTHER" id="PTHR39178">
    <property type="entry name" value="HYPOTHETICAL RIBOSOME-ASSOCIATED PROTEIN"/>
    <property type="match status" value="1"/>
</dbReference>
<dbReference type="SUPFAM" id="SSF118010">
    <property type="entry name" value="TM1457-like"/>
    <property type="match status" value="1"/>
</dbReference>
<dbReference type="PANTHER" id="PTHR39178:SF1">
    <property type="entry name" value="RIBOSOMAL-PROCESSING CYSTEINE PROTEASE PRP"/>
    <property type="match status" value="1"/>
</dbReference>
<dbReference type="GO" id="GO:0006508">
    <property type="term" value="P:proteolysis"/>
    <property type="evidence" value="ECO:0007669"/>
    <property type="project" value="UniProtKB-KW"/>
</dbReference>
<name>A0A1G8NG59_9CLOT</name>
<evidence type="ECO:0000313" key="8">
    <source>
        <dbReference type="Proteomes" id="UP000183255"/>
    </source>
</evidence>
<dbReference type="Proteomes" id="UP000183255">
    <property type="component" value="Unassembled WGS sequence"/>
</dbReference>
<keyword evidence="2" id="KW-0645">Protease</keyword>
<dbReference type="Pfam" id="PF04327">
    <property type="entry name" value="Peptidase_Prp"/>
    <property type="match status" value="1"/>
</dbReference>
<dbReference type="InterPro" id="IPR036764">
    <property type="entry name" value="Peptidase_Prp_sf"/>
</dbReference>
<sequence length="110" mass="12276">MIEVRFLRKSGNLISFTYEGHADYDEYGKDIVCAAVTAQCMMAYNGLDEVLKVKNKIDLHEDGGYLSVSIDGADASEKKDAQVIMETLLLGIKAIKLQYGHFINLIEEEV</sequence>
<protein>
    <recommendedName>
        <fullName evidence="6">Ribosomal processing cysteine protease Prp</fullName>
    </recommendedName>
</protein>